<dbReference type="Gene3D" id="3.30.1660.10">
    <property type="entry name" value="Flavin-binding protein dodecin"/>
    <property type="match status" value="1"/>
</dbReference>
<dbReference type="Proteomes" id="UP000198515">
    <property type="component" value="Unassembled WGS sequence"/>
</dbReference>
<name>A0A1C4BNC7_9ENTR</name>
<reference evidence="5" key="1">
    <citation type="submission" date="2016-08" db="EMBL/GenBank/DDBJ databases">
        <authorList>
            <person name="Varghese N."/>
            <person name="Submissions Spin"/>
        </authorList>
    </citation>
    <scope>NUCLEOTIDE SEQUENCE [LARGE SCALE GENOMIC DNA]</scope>
    <source>
        <strain evidence="5">REICA_142</strain>
    </source>
</reference>
<protein>
    <recommendedName>
        <fullName evidence="3">YdgH/BhsA/McbA-like domain-containing protein</fullName>
    </recommendedName>
</protein>
<proteinExistence type="predicted"/>
<evidence type="ECO:0000256" key="2">
    <source>
        <dbReference type="SAM" id="SignalP"/>
    </source>
</evidence>
<dbReference type="EMBL" id="FMBC01000008">
    <property type="protein sequence ID" value="SCC08385.1"/>
    <property type="molecule type" value="Genomic_DNA"/>
</dbReference>
<feature type="signal peptide" evidence="2">
    <location>
        <begin position="1"/>
        <end position="22"/>
    </location>
</feature>
<accession>A0A1C4BNC7</accession>
<organism evidence="4 5">
    <name type="scientific">Kosakonia oryziphila</name>
    <dbReference type="NCBI Taxonomy" id="1005667"/>
    <lineage>
        <taxon>Bacteria</taxon>
        <taxon>Pseudomonadati</taxon>
        <taxon>Pseudomonadota</taxon>
        <taxon>Gammaproteobacteria</taxon>
        <taxon>Enterobacterales</taxon>
        <taxon>Enterobacteriaceae</taxon>
        <taxon>Kosakonia</taxon>
    </lineage>
</organism>
<dbReference type="InterPro" id="IPR010854">
    <property type="entry name" value="YdgH/BhsA/McbA-like_dom"/>
</dbReference>
<dbReference type="OrthoDB" id="6638089at2"/>
<dbReference type="Pfam" id="PF07338">
    <property type="entry name" value="YdgH_BhsA-like"/>
    <property type="match status" value="1"/>
</dbReference>
<evidence type="ECO:0000256" key="1">
    <source>
        <dbReference type="ARBA" id="ARBA00022729"/>
    </source>
</evidence>
<evidence type="ECO:0000259" key="3">
    <source>
        <dbReference type="Pfam" id="PF07338"/>
    </source>
</evidence>
<dbReference type="InterPro" id="IPR025543">
    <property type="entry name" value="Dodecin-like"/>
</dbReference>
<dbReference type="RefSeq" id="WP_090134413.1">
    <property type="nucleotide sequence ID" value="NZ_FMBC01000008.1"/>
</dbReference>
<keyword evidence="5" id="KW-1185">Reference proteome</keyword>
<keyword evidence="1 2" id="KW-0732">Signal</keyword>
<sequence length="84" mass="8762">MKKVTAALFATTLVIFSTATWAATQVTSTAGLNEIGSVSVSGADTLSDLQHQLRQKATQDGASSFKIVSAGGDDKYYGVATLYK</sequence>
<dbReference type="InterPro" id="IPR036275">
    <property type="entry name" value="YdgH-like_sf"/>
</dbReference>
<evidence type="ECO:0000313" key="5">
    <source>
        <dbReference type="Proteomes" id="UP000198515"/>
    </source>
</evidence>
<dbReference type="SUPFAM" id="SSF159871">
    <property type="entry name" value="YdgH-like"/>
    <property type="match status" value="1"/>
</dbReference>
<evidence type="ECO:0000313" key="4">
    <source>
        <dbReference type="EMBL" id="SCC08385.1"/>
    </source>
</evidence>
<feature type="domain" description="YdgH/BhsA/McbA-like" evidence="3">
    <location>
        <begin position="32"/>
        <end position="84"/>
    </location>
</feature>
<feature type="chain" id="PRO_5008689428" description="YdgH/BhsA/McbA-like domain-containing protein" evidence="2">
    <location>
        <begin position="23"/>
        <end position="84"/>
    </location>
</feature>
<gene>
    <name evidence="4" type="ORF">GA0061070_100877</name>
</gene>
<dbReference type="AlphaFoldDB" id="A0A1C4BNC7"/>